<gene>
    <name evidence="4" type="ORF">OG549_00355</name>
</gene>
<dbReference type="SUPFAM" id="SSF69318">
    <property type="entry name" value="Integrin alpha N-terminal domain"/>
    <property type="match status" value="1"/>
</dbReference>
<dbReference type="InterPro" id="IPR043504">
    <property type="entry name" value="Peptidase_S1_PA_chymotrypsin"/>
</dbReference>
<dbReference type="Pfam" id="PF00089">
    <property type="entry name" value="Trypsin"/>
    <property type="match status" value="1"/>
</dbReference>
<dbReference type="Gene3D" id="2.115.10.10">
    <property type="entry name" value="Tachylectin 2"/>
    <property type="match status" value="2"/>
</dbReference>
<keyword evidence="1 2" id="KW-0732">Signal</keyword>
<dbReference type="InterPro" id="IPR009003">
    <property type="entry name" value="Peptidase_S1_PA"/>
</dbReference>
<protein>
    <submittedName>
        <fullName evidence="4">S1 family peptidase</fullName>
    </submittedName>
</protein>
<evidence type="ECO:0000256" key="2">
    <source>
        <dbReference type="SAM" id="SignalP"/>
    </source>
</evidence>
<sequence>MPIKPPRTVLSAAVLSAAVAMPLLIAPDAGAVAGDPAKDNTYAFTTRLVIGEGDPQRACSGTLVSGQWVLTAKSCFADTPGAGVDAGKPKLKATATINGRTFDVVELAPRAERDVVLAKLAQRIPDVTPVSVATAAPTAGEQLRVTGFGRTESEWVPNQLRTSLFSLGQVSGSSLNLAPQSAGAAICQGDTGGPALRPKPDGSVEIAAISSRSWQAGCLGTDPAEKRADAISTGIHDLAGWIARTTSTPMTAPMGLAAGKFTATGQPDLIGTHPSGTLQLFPGAGHHTAGQPVTIGSGWGGMSQLTPGEFAGNKHSDLLALDKDGTLWAYPGTGKLNGTQTLGNRVQIGRSWQSMTLLAAGDFTGHGNRDLLALDKDGTLWAYPGTGKLNGTQTLGNRVQIGRSWQSMTLLAAGDFAGNGRSDLIARDKDGTLWAYPGTGKLNGTQTLGNRVQIGRGWQSMTLFTAGDFAGTGHTDLVTRDTDGAIWAYPGSGKLNGMQTLGNRIRMGLN</sequence>
<dbReference type="InterPro" id="IPR028994">
    <property type="entry name" value="Integrin_alpha_N"/>
</dbReference>
<proteinExistence type="predicted"/>
<name>A0AAU2UVT4_9ACTN</name>
<accession>A0AAU2UVT4</accession>
<dbReference type="SUPFAM" id="SSF50494">
    <property type="entry name" value="Trypsin-like serine proteases"/>
    <property type="match status" value="1"/>
</dbReference>
<evidence type="ECO:0000313" key="4">
    <source>
        <dbReference type="EMBL" id="WTW59225.1"/>
    </source>
</evidence>
<dbReference type="InterPro" id="IPR001254">
    <property type="entry name" value="Trypsin_dom"/>
</dbReference>
<evidence type="ECO:0000259" key="3">
    <source>
        <dbReference type="PROSITE" id="PS50240"/>
    </source>
</evidence>
<evidence type="ECO:0000256" key="1">
    <source>
        <dbReference type="ARBA" id="ARBA00022729"/>
    </source>
</evidence>
<dbReference type="InterPro" id="IPR013517">
    <property type="entry name" value="FG-GAP"/>
</dbReference>
<dbReference type="GO" id="GO:0004252">
    <property type="term" value="F:serine-type endopeptidase activity"/>
    <property type="evidence" value="ECO:0007669"/>
    <property type="project" value="InterPro"/>
</dbReference>
<organism evidence="4">
    <name type="scientific">Streptomyces sp. NBC_00003</name>
    <dbReference type="NCBI Taxonomy" id="2903608"/>
    <lineage>
        <taxon>Bacteria</taxon>
        <taxon>Bacillati</taxon>
        <taxon>Actinomycetota</taxon>
        <taxon>Actinomycetes</taxon>
        <taxon>Kitasatosporales</taxon>
        <taxon>Streptomycetaceae</taxon>
        <taxon>Streptomyces</taxon>
    </lineage>
</organism>
<dbReference type="InterPro" id="IPR001314">
    <property type="entry name" value="Peptidase_S1A"/>
</dbReference>
<dbReference type="Gene3D" id="2.40.10.10">
    <property type="entry name" value="Trypsin-like serine proteases"/>
    <property type="match status" value="1"/>
</dbReference>
<reference evidence="4" key="1">
    <citation type="submission" date="2022-10" db="EMBL/GenBank/DDBJ databases">
        <title>The complete genomes of actinobacterial strains from the NBC collection.</title>
        <authorList>
            <person name="Joergensen T.S."/>
            <person name="Alvarez Arevalo M."/>
            <person name="Sterndorff E.B."/>
            <person name="Faurdal D."/>
            <person name="Vuksanovic O."/>
            <person name="Mourched A.-S."/>
            <person name="Charusanti P."/>
            <person name="Shaw S."/>
            <person name="Blin K."/>
            <person name="Weber T."/>
        </authorList>
    </citation>
    <scope>NUCLEOTIDE SEQUENCE</scope>
    <source>
        <strain evidence="4">NBC_00003</strain>
    </source>
</reference>
<dbReference type="PANTHER" id="PTHR44103:SF1">
    <property type="entry name" value="PROPROTEIN CONVERTASE P"/>
    <property type="match status" value="1"/>
</dbReference>
<feature type="chain" id="PRO_5043480302" evidence="2">
    <location>
        <begin position="32"/>
        <end position="510"/>
    </location>
</feature>
<dbReference type="PROSITE" id="PS50240">
    <property type="entry name" value="TRYPSIN_DOM"/>
    <property type="match status" value="1"/>
</dbReference>
<dbReference type="AlphaFoldDB" id="A0AAU2UVT4"/>
<feature type="domain" description="Peptidase S1" evidence="3">
    <location>
        <begin position="31"/>
        <end position="247"/>
    </location>
</feature>
<dbReference type="EMBL" id="CP108318">
    <property type="protein sequence ID" value="WTW59225.1"/>
    <property type="molecule type" value="Genomic_DNA"/>
</dbReference>
<dbReference type="PRINTS" id="PR00722">
    <property type="entry name" value="CHYMOTRYPSIN"/>
</dbReference>
<dbReference type="SMART" id="SM00020">
    <property type="entry name" value="Tryp_SPc"/>
    <property type="match status" value="1"/>
</dbReference>
<dbReference type="Pfam" id="PF13517">
    <property type="entry name" value="FG-GAP_3"/>
    <property type="match status" value="1"/>
</dbReference>
<dbReference type="GO" id="GO:0006508">
    <property type="term" value="P:proteolysis"/>
    <property type="evidence" value="ECO:0007669"/>
    <property type="project" value="InterPro"/>
</dbReference>
<dbReference type="PANTHER" id="PTHR44103">
    <property type="entry name" value="PROPROTEIN CONVERTASE P"/>
    <property type="match status" value="1"/>
</dbReference>
<feature type="signal peptide" evidence="2">
    <location>
        <begin position="1"/>
        <end position="31"/>
    </location>
</feature>